<evidence type="ECO:0000256" key="3">
    <source>
        <dbReference type="ARBA" id="ARBA00022801"/>
    </source>
</evidence>
<evidence type="ECO:0000256" key="4">
    <source>
        <dbReference type="ARBA" id="ARBA00023316"/>
    </source>
</evidence>
<dbReference type="SUPFAM" id="SSF55846">
    <property type="entry name" value="N-acetylmuramoyl-L-alanine amidase-like"/>
    <property type="match status" value="1"/>
</dbReference>
<dbReference type="GO" id="GO:0008745">
    <property type="term" value="F:N-acetylmuramoyl-L-alanine amidase activity"/>
    <property type="evidence" value="ECO:0007669"/>
    <property type="project" value="UniProtKB-EC"/>
</dbReference>
<keyword evidence="4" id="KW-0961">Cell wall biogenesis/degradation</keyword>
<gene>
    <name evidence="6" type="ORF">BSF38_02083</name>
</gene>
<dbReference type="Pfam" id="PF01510">
    <property type="entry name" value="Amidase_2"/>
    <property type="match status" value="1"/>
</dbReference>
<dbReference type="GO" id="GO:0009254">
    <property type="term" value="P:peptidoglycan turnover"/>
    <property type="evidence" value="ECO:0007669"/>
    <property type="project" value="TreeGrafter"/>
</dbReference>
<keyword evidence="7" id="KW-1185">Reference proteome</keyword>
<dbReference type="RefSeq" id="WP_076345365.1">
    <property type="nucleotide sequence ID" value="NZ_CP019082.1"/>
</dbReference>
<dbReference type="GO" id="GO:0009253">
    <property type="term" value="P:peptidoglycan catabolic process"/>
    <property type="evidence" value="ECO:0007669"/>
    <property type="project" value="InterPro"/>
</dbReference>
<dbReference type="EMBL" id="CP019082">
    <property type="protein sequence ID" value="APW60607.1"/>
    <property type="molecule type" value="Genomic_DNA"/>
</dbReference>
<evidence type="ECO:0000313" key="6">
    <source>
        <dbReference type="EMBL" id="APW60607.1"/>
    </source>
</evidence>
<dbReference type="InterPro" id="IPR051206">
    <property type="entry name" value="NAMLAA_amidase_2"/>
</dbReference>
<evidence type="ECO:0000256" key="1">
    <source>
        <dbReference type="ARBA" id="ARBA00001561"/>
    </source>
</evidence>
<accession>A0A1U7CNU8</accession>
<dbReference type="EC" id="3.5.1.28" evidence="2"/>
<dbReference type="PANTHER" id="PTHR30417">
    <property type="entry name" value="N-ACETYLMURAMOYL-L-ALANINE AMIDASE AMID"/>
    <property type="match status" value="1"/>
</dbReference>
<evidence type="ECO:0000259" key="5">
    <source>
        <dbReference type="Pfam" id="PF01510"/>
    </source>
</evidence>
<dbReference type="PANTHER" id="PTHR30417:SF1">
    <property type="entry name" value="N-ACETYLMURAMOYL-L-ALANINE AMIDASE AMID"/>
    <property type="match status" value="1"/>
</dbReference>
<evidence type="ECO:0000313" key="7">
    <source>
        <dbReference type="Proteomes" id="UP000186309"/>
    </source>
</evidence>
<dbReference type="KEGG" id="pbor:BSF38_02083"/>
<dbReference type="AlphaFoldDB" id="A0A1U7CNU8"/>
<feature type="domain" description="N-acetylmuramoyl-L-alanine amidase" evidence="5">
    <location>
        <begin position="126"/>
        <end position="322"/>
    </location>
</feature>
<dbReference type="Gene3D" id="3.40.80.10">
    <property type="entry name" value="Peptidoglycan recognition protein-like"/>
    <property type="match status" value="1"/>
</dbReference>
<reference evidence="7" key="1">
    <citation type="submission" date="2016-12" db="EMBL/GenBank/DDBJ databases">
        <title>Comparative genomics of four Isosphaeraceae planctomycetes: a common pool of plasmids and glycoside hydrolase genes.</title>
        <authorList>
            <person name="Ivanova A."/>
        </authorList>
    </citation>
    <scope>NUCLEOTIDE SEQUENCE [LARGE SCALE GENOMIC DNA]</scope>
    <source>
        <strain evidence="7">PX4</strain>
    </source>
</reference>
<organism evidence="6 7">
    <name type="scientific">Paludisphaera borealis</name>
    <dbReference type="NCBI Taxonomy" id="1387353"/>
    <lineage>
        <taxon>Bacteria</taxon>
        <taxon>Pseudomonadati</taxon>
        <taxon>Planctomycetota</taxon>
        <taxon>Planctomycetia</taxon>
        <taxon>Isosphaerales</taxon>
        <taxon>Isosphaeraceae</taxon>
        <taxon>Paludisphaera</taxon>
    </lineage>
</organism>
<dbReference type="InterPro" id="IPR036505">
    <property type="entry name" value="Amidase/PGRP_sf"/>
</dbReference>
<dbReference type="Proteomes" id="UP000186309">
    <property type="component" value="Chromosome"/>
</dbReference>
<dbReference type="InterPro" id="IPR002502">
    <property type="entry name" value="Amidase_domain"/>
</dbReference>
<name>A0A1U7CNU8_9BACT</name>
<evidence type="ECO:0000256" key="2">
    <source>
        <dbReference type="ARBA" id="ARBA00011901"/>
    </source>
</evidence>
<protein>
    <recommendedName>
        <fullName evidence="2">N-acetylmuramoyl-L-alanine amidase</fullName>
        <ecNumber evidence="2">3.5.1.28</ecNumber>
    </recommendedName>
</protein>
<dbReference type="GO" id="GO:0071555">
    <property type="term" value="P:cell wall organization"/>
    <property type="evidence" value="ECO:0007669"/>
    <property type="project" value="UniProtKB-KW"/>
</dbReference>
<dbReference type="OrthoDB" id="9794842at2"/>
<comment type="catalytic activity">
    <reaction evidence="1">
        <text>Hydrolyzes the link between N-acetylmuramoyl residues and L-amino acid residues in certain cell-wall glycopeptides.</text>
        <dbReference type="EC" id="3.5.1.28"/>
    </reaction>
</comment>
<sequence length="344" mass="37971">MFRYNGARPILWLTALTALVVAGLPARADGPRPGEKLGRRGDEIVVCGQLIHTTAPVVLWIDPGGYDAYRVDRRFVPREQAGWEESQKAGLKSPVRFGLRKHNVAPSLLESVHEKGWTLPQLQEVVDQFVLHFDARGTSRSCFQVLHDQRGLSVQFMLDLDGTIYQTMDLKEAAWHATKANSRSVGIEIANIGAYPVGRPNPLSKWYAKGPDGHTRVTPPGGLAQARLHNPQASLRPSKDEPVVGVVQGGKLEQYDLTPEQYDSLIKLTATLSQVFPKIKLQAPRDTSGQVVNHTLPPEEYNRYQGVLGHFHVQDNKTDPGPALQWDKVINGAKALVDGSPEPK</sequence>
<proteinExistence type="predicted"/>
<dbReference type="CDD" id="cd06583">
    <property type="entry name" value="PGRP"/>
    <property type="match status" value="1"/>
</dbReference>
<keyword evidence="3" id="KW-0378">Hydrolase</keyword>